<keyword evidence="4 6" id="KW-0808">Transferase</keyword>
<comment type="caution">
    <text evidence="9">The sequence shown here is derived from an EMBL/GenBank/DDBJ whole genome shotgun (WGS) entry which is preliminary data.</text>
</comment>
<dbReference type="OrthoDB" id="9809084at2"/>
<dbReference type="InterPro" id="IPR014777">
    <property type="entry name" value="4pyrrole_Mease_sub1"/>
</dbReference>
<evidence type="ECO:0000256" key="4">
    <source>
        <dbReference type="ARBA" id="ARBA00022679"/>
    </source>
</evidence>
<keyword evidence="10" id="KW-1185">Reference proteome</keyword>
<dbReference type="EMBL" id="SRXV01000002">
    <property type="protein sequence ID" value="TGY93082.1"/>
    <property type="molecule type" value="Genomic_DNA"/>
</dbReference>
<comment type="subcellular location">
    <subcellularLocation>
        <location evidence="6">Cytoplasm</location>
    </subcellularLocation>
</comment>
<sequence>MNEGRLVLVATPIGNLEDMSYRAVRILSEADTIAAEDTRVTRKLLDHYKIEPKRLIACHDHNERASASGIAALVERGETVALVSDAGMPVINDPGYRVVQAVREAGLKVELVPGPSSVLAALVLSGFAPDRFVFLGFPPRKEGQRKTWLAEAAQFQCTLIAMEAPHRLPDLLRDAREVYGGDVDAAVCREITKTYEETVRGTLDELVERFAEPPRGEIMVVIDGATIKPVDIEAVRAQAKPVRTKGKGKRRLAQQEAAAEAKKAAAGRDADTDTQTN</sequence>
<dbReference type="AlphaFoldDB" id="A0A4S2HC76"/>
<feature type="compositionally biased region" description="Basic and acidic residues" evidence="7">
    <location>
        <begin position="259"/>
        <end position="271"/>
    </location>
</feature>
<dbReference type="InterPro" id="IPR035996">
    <property type="entry name" value="4pyrrol_Methylase_sf"/>
</dbReference>
<evidence type="ECO:0000256" key="5">
    <source>
        <dbReference type="ARBA" id="ARBA00022691"/>
    </source>
</evidence>
<keyword evidence="1 6" id="KW-0963">Cytoplasm</keyword>
<dbReference type="NCBIfam" id="TIGR00096">
    <property type="entry name" value="16S rRNA (cytidine(1402)-2'-O)-methyltransferase"/>
    <property type="match status" value="1"/>
</dbReference>
<dbReference type="Proteomes" id="UP000305451">
    <property type="component" value="Unassembled WGS sequence"/>
</dbReference>
<dbReference type="Gene3D" id="3.40.1010.10">
    <property type="entry name" value="Cobalt-precorrin-4 Transmethylase, Domain 1"/>
    <property type="match status" value="1"/>
</dbReference>
<dbReference type="CDD" id="cd11648">
    <property type="entry name" value="RsmI"/>
    <property type="match status" value="1"/>
</dbReference>
<keyword evidence="2 6" id="KW-0698">rRNA processing</keyword>
<reference evidence="9 10" key="1">
    <citation type="journal article" date="2013" name="Int. J. Syst. Evol. Microbiol.">
        <title>Marinicauda pacifica gen. nov., sp. nov., a prosthecate alphaproteobacterium of the family Hyphomonadaceae isolated from deep seawater.</title>
        <authorList>
            <person name="Zhang X.Y."/>
            <person name="Li G.W."/>
            <person name="Wang C.S."/>
            <person name="Zhang Y.J."/>
            <person name="Xu X.W."/>
            <person name="Li H."/>
            <person name="Liu A."/>
            <person name="Liu C."/>
            <person name="Xie B.B."/>
            <person name="Qin Q.L."/>
            <person name="Xu Z."/>
            <person name="Chen X.L."/>
            <person name="Zhou B.C."/>
            <person name="Zhang Y.Z."/>
        </authorList>
    </citation>
    <scope>NUCLEOTIDE SEQUENCE [LARGE SCALE GENOMIC DNA]</scope>
    <source>
        <strain evidence="9 10">P-1 km-3</strain>
    </source>
</reference>
<proteinExistence type="inferred from homology"/>
<protein>
    <recommendedName>
        <fullName evidence="6">Ribosomal RNA small subunit methyltransferase I</fullName>
        <ecNumber evidence="6">2.1.1.198</ecNumber>
    </recommendedName>
    <alternativeName>
        <fullName evidence="6">16S rRNA 2'-O-ribose C1402 methyltransferase</fullName>
    </alternativeName>
    <alternativeName>
        <fullName evidence="6">rRNA (cytidine-2'-O-)-methyltransferase RsmI</fullName>
    </alternativeName>
</protein>
<dbReference type="EC" id="2.1.1.198" evidence="6"/>
<evidence type="ECO:0000313" key="9">
    <source>
        <dbReference type="EMBL" id="TGY93082.1"/>
    </source>
</evidence>
<evidence type="ECO:0000256" key="2">
    <source>
        <dbReference type="ARBA" id="ARBA00022552"/>
    </source>
</evidence>
<dbReference type="InterPro" id="IPR000878">
    <property type="entry name" value="4pyrrol_Mease"/>
</dbReference>
<evidence type="ECO:0000256" key="1">
    <source>
        <dbReference type="ARBA" id="ARBA00022490"/>
    </source>
</evidence>
<comment type="similarity">
    <text evidence="6">Belongs to the methyltransferase superfamily. RsmI family.</text>
</comment>
<name>A0A4S2HC76_9PROT</name>
<dbReference type="RefSeq" id="WP_135944799.1">
    <property type="nucleotide sequence ID" value="NZ_BMEI01000002.1"/>
</dbReference>
<dbReference type="GO" id="GO:0005737">
    <property type="term" value="C:cytoplasm"/>
    <property type="evidence" value="ECO:0007669"/>
    <property type="project" value="UniProtKB-SubCell"/>
</dbReference>
<keyword evidence="5 6" id="KW-0949">S-adenosyl-L-methionine</keyword>
<dbReference type="SUPFAM" id="SSF53790">
    <property type="entry name" value="Tetrapyrrole methylase"/>
    <property type="match status" value="1"/>
</dbReference>
<dbReference type="GO" id="GO:0070677">
    <property type="term" value="F:rRNA (cytosine-2'-O-)-methyltransferase activity"/>
    <property type="evidence" value="ECO:0007669"/>
    <property type="project" value="UniProtKB-UniRule"/>
</dbReference>
<feature type="domain" description="Tetrapyrrole methylase" evidence="8">
    <location>
        <begin position="5"/>
        <end position="206"/>
    </location>
</feature>
<dbReference type="PROSITE" id="PS01296">
    <property type="entry name" value="RSMI"/>
    <property type="match status" value="1"/>
</dbReference>
<evidence type="ECO:0000259" key="8">
    <source>
        <dbReference type="Pfam" id="PF00590"/>
    </source>
</evidence>
<dbReference type="HAMAP" id="MF_01877">
    <property type="entry name" value="16SrRNA_methyltr_I"/>
    <property type="match status" value="1"/>
</dbReference>
<comment type="catalytic activity">
    <reaction evidence="6">
        <text>cytidine(1402) in 16S rRNA + S-adenosyl-L-methionine = 2'-O-methylcytidine(1402) in 16S rRNA + S-adenosyl-L-homocysteine + H(+)</text>
        <dbReference type="Rhea" id="RHEA:42924"/>
        <dbReference type="Rhea" id="RHEA-COMP:10285"/>
        <dbReference type="Rhea" id="RHEA-COMP:10286"/>
        <dbReference type="ChEBI" id="CHEBI:15378"/>
        <dbReference type="ChEBI" id="CHEBI:57856"/>
        <dbReference type="ChEBI" id="CHEBI:59789"/>
        <dbReference type="ChEBI" id="CHEBI:74495"/>
        <dbReference type="ChEBI" id="CHEBI:82748"/>
        <dbReference type="EC" id="2.1.1.198"/>
    </reaction>
</comment>
<dbReference type="FunFam" id="3.30.950.10:FF:000002">
    <property type="entry name" value="Ribosomal RNA small subunit methyltransferase I"/>
    <property type="match status" value="1"/>
</dbReference>
<feature type="compositionally biased region" description="Basic residues" evidence="7">
    <location>
        <begin position="242"/>
        <end position="252"/>
    </location>
</feature>
<dbReference type="Pfam" id="PF00590">
    <property type="entry name" value="TP_methylase"/>
    <property type="match status" value="1"/>
</dbReference>
<dbReference type="InterPro" id="IPR008189">
    <property type="entry name" value="rRNA_ssu_MeTfrase_I"/>
</dbReference>
<evidence type="ECO:0000256" key="6">
    <source>
        <dbReference type="HAMAP-Rule" id="MF_01877"/>
    </source>
</evidence>
<dbReference type="InterPro" id="IPR018063">
    <property type="entry name" value="SAM_MeTrfase_RsmI_CS"/>
</dbReference>
<feature type="region of interest" description="Disordered" evidence="7">
    <location>
        <begin position="240"/>
        <end position="277"/>
    </location>
</feature>
<evidence type="ECO:0000256" key="3">
    <source>
        <dbReference type="ARBA" id="ARBA00022603"/>
    </source>
</evidence>
<evidence type="ECO:0000256" key="7">
    <source>
        <dbReference type="SAM" id="MobiDB-lite"/>
    </source>
</evidence>
<evidence type="ECO:0000313" key="10">
    <source>
        <dbReference type="Proteomes" id="UP000305451"/>
    </source>
</evidence>
<keyword evidence="3 6" id="KW-0489">Methyltransferase</keyword>
<gene>
    <name evidence="6 9" type="primary">rsmI</name>
    <name evidence="9" type="ORF">E5162_08450</name>
</gene>
<dbReference type="InterPro" id="IPR014776">
    <property type="entry name" value="4pyrrole_Mease_sub2"/>
</dbReference>
<dbReference type="PIRSF" id="PIRSF005917">
    <property type="entry name" value="MTase_YraL"/>
    <property type="match status" value="1"/>
</dbReference>
<dbReference type="PANTHER" id="PTHR46111">
    <property type="entry name" value="RIBOSOMAL RNA SMALL SUBUNIT METHYLTRANSFERASE I"/>
    <property type="match status" value="1"/>
</dbReference>
<accession>A0A4S2HC76</accession>
<dbReference type="PANTHER" id="PTHR46111:SF1">
    <property type="entry name" value="RIBOSOMAL RNA SMALL SUBUNIT METHYLTRANSFERASE I"/>
    <property type="match status" value="1"/>
</dbReference>
<comment type="function">
    <text evidence="6">Catalyzes the 2'-O-methylation of the ribose of cytidine 1402 (C1402) in 16S rRNA.</text>
</comment>
<dbReference type="FunFam" id="3.40.1010.10:FF:000007">
    <property type="entry name" value="Ribosomal RNA small subunit methyltransferase I"/>
    <property type="match status" value="1"/>
</dbReference>
<organism evidence="9 10">
    <name type="scientific">Marinicauda pacifica</name>
    <dbReference type="NCBI Taxonomy" id="1133559"/>
    <lineage>
        <taxon>Bacteria</taxon>
        <taxon>Pseudomonadati</taxon>
        <taxon>Pseudomonadota</taxon>
        <taxon>Alphaproteobacteria</taxon>
        <taxon>Maricaulales</taxon>
        <taxon>Maricaulaceae</taxon>
        <taxon>Marinicauda</taxon>
    </lineage>
</organism>
<dbReference type="Gene3D" id="3.30.950.10">
    <property type="entry name" value="Methyltransferase, Cobalt-precorrin-4 Transmethylase, Domain 2"/>
    <property type="match status" value="1"/>
</dbReference>